<dbReference type="Proteomes" id="UP000260025">
    <property type="component" value="Unassembled WGS sequence"/>
</dbReference>
<dbReference type="EMBL" id="QVEV01000014">
    <property type="protein sequence ID" value="RGC15316.1"/>
    <property type="molecule type" value="Genomic_DNA"/>
</dbReference>
<comment type="caution">
    <text evidence="1">The sequence shown here is derived from an EMBL/GenBank/DDBJ whole genome shotgun (WGS) entry which is preliminary data.</text>
</comment>
<organism evidence="1 2">
    <name type="scientific">Clostridium innocuum</name>
    <dbReference type="NCBI Taxonomy" id="1522"/>
    <lineage>
        <taxon>Bacteria</taxon>
        <taxon>Bacillati</taxon>
        <taxon>Bacillota</taxon>
        <taxon>Clostridia</taxon>
        <taxon>Eubacteriales</taxon>
        <taxon>Clostridiaceae</taxon>
        <taxon>Clostridium</taxon>
    </lineage>
</organism>
<protein>
    <submittedName>
        <fullName evidence="1">Uncharacterized protein</fullName>
    </submittedName>
</protein>
<gene>
    <name evidence="1" type="ORF">DXA38_10660</name>
</gene>
<evidence type="ECO:0000313" key="2">
    <source>
        <dbReference type="Proteomes" id="UP000260025"/>
    </source>
</evidence>
<dbReference type="AlphaFoldDB" id="A0A3E2VX42"/>
<reference evidence="1 2" key="1">
    <citation type="submission" date="2018-08" db="EMBL/GenBank/DDBJ databases">
        <title>A genome reference for cultivated species of the human gut microbiota.</title>
        <authorList>
            <person name="Zou Y."/>
            <person name="Xue W."/>
            <person name="Luo G."/>
        </authorList>
    </citation>
    <scope>NUCLEOTIDE SEQUENCE [LARGE SCALE GENOMIC DNA]</scope>
    <source>
        <strain evidence="1 2">OF01-2LB</strain>
    </source>
</reference>
<name>A0A3E2VX42_CLOIN</name>
<accession>A0A3E2VX42</accession>
<evidence type="ECO:0000313" key="1">
    <source>
        <dbReference type="EMBL" id="RGC15316.1"/>
    </source>
</evidence>
<proteinExistence type="predicted"/>
<sequence length="68" mass="7899">MTSPFCFSAFTHHFSILSSMKNFKAPCSRYQRIHATLLTNHRNTMRSGLCYPCFYTAFNKLAFNNTHS</sequence>